<proteinExistence type="predicted"/>
<sequence>METCNKEDKIQKKADKMFFDRDKIRWVSWDSGIDSVKAVAGEEALNRTLTKKKESDPDERTPVKIHYPTTKSRVFCTVD</sequence>
<dbReference type="EMBL" id="CP001329">
    <property type="protein sequence ID" value="ACO65702.1"/>
    <property type="molecule type" value="Genomic_DNA"/>
</dbReference>
<dbReference type="KEGG" id="mis:MICPUN_61027"/>
<protein>
    <submittedName>
        <fullName evidence="1">Uncharacterized protein</fullName>
    </submittedName>
</protein>
<keyword evidence="2" id="KW-1185">Reference proteome</keyword>
<dbReference type="GeneID" id="8245996"/>
<dbReference type="Proteomes" id="UP000002009">
    <property type="component" value="Chromosome 9"/>
</dbReference>
<organism evidence="1 2">
    <name type="scientific">Micromonas commoda (strain RCC299 / NOUM17 / CCMP2709)</name>
    <name type="common">Picoplanktonic green alga</name>
    <dbReference type="NCBI Taxonomy" id="296587"/>
    <lineage>
        <taxon>Eukaryota</taxon>
        <taxon>Viridiplantae</taxon>
        <taxon>Chlorophyta</taxon>
        <taxon>Mamiellophyceae</taxon>
        <taxon>Mamiellales</taxon>
        <taxon>Mamiellaceae</taxon>
        <taxon>Micromonas</taxon>
    </lineage>
</organism>
<dbReference type="InParanoid" id="C1ED71"/>
<evidence type="ECO:0000313" key="2">
    <source>
        <dbReference type="Proteomes" id="UP000002009"/>
    </source>
</evidence>
<dbReference type="AlphaFoldDB" id="C1ED71"/>
<name>C1ED71_MICCC</name>
<gene>
    <name evidence="1" type="ORF">MICPUN_61027</name>
</gene>
<accession>C1ED71</accession>
<reference evidence="1 2" key="1">
    <citation type="journal article" date="2009" name="Science">
        <title>Green evolution and dynamic adaptations revealed by genomes of the marine picoeukaryotes Micromonas.</title>
        <authorList>
            <person name="Worden A.Z."/>
            <person name="Lee J.H."/>
            <person name="Mock T."/>
            <person name="Rouze P."/>
            <person name="Simmons M.P."/>
            <person name="Aerts A.L."/>
            <person name="Allen A.E."/>
            <person name="Cuvelier M.L."/>
            <person name="Derelle E."/>
            <person name="Everett M.V."/>
            <person name="Foulon E."/>
            <person name="Grimwood J."/>
            <person name="Gundlach H."/>
            <person name="Henrissat B."/>
            <person name="Napoli C."/>
            <person name="McDonald S.M."/>
            <person name="Parker M.S."/>
            <person name="Rombauts S."/>
            <person name="Salamov A."/>
            <person name="Von Dassow P."/>
            <person name="Badger J.H."/>
            <person name="Coutinho P.M."/>
            <person name="Demir E."/>
            <person name="Dubchak I."/>
            <person name="Gentemann C."/>
            <person name="Eikrem W."/>
            <person name="Gready J.E."/>
            <person name="John U."/>
            <person name="Lanier W."/>
            <person name="Lindquist E.A."/>
            <person name="Lucas S."/>
            <person name="Mayer K.F."/>
            <person name="Moreau H."/>
            <person name="Not F."/>
            <person name="Otillar R."/>
            <person name="Panaud O."/>
            <person name="Pangilinan J."/>
            <person name="Paulsen I."/>
            <person name="Piegu B."/>
            <person name="Poliakov A."/>
            <person name="Robbens S."/>
            <person name="Schmutz J."/>
            <person name="Toulza E."/>
            <person name="Wyss T."/>
            <person name="Zelensky A."/>
            <person name="Zhou K."/>
            <person name="Armbrust E.V."/>
            <person name="Bhattacharya D."/>
            <person name="Goodenough U.W."/>
            <person name="Van de Peer Y."/>
            <person name="Grigoriev I.V."/>
        </authorList>
    </citation>
    <scope>NUCLEOTIDE SEQUENCE [LARGE SCALE GENOMIC DNA]</scope>
    <source>
        <strain evidence="2">RCC299 / NOUM17</strain>
    </source>
</reference>
<dbReference type="RefSeq" id="XP_002504444.1">
    <property type="nucleotide sequence ID" value="XM_002504398.1"/>
</dbReference>
<evidence type="ECO:0000313" key="1">
    <source>
        <dbReference type="EMBL" id="ACO65702.1"/>
    </source>
</evidence>